<evidence type="ECO:0000313" key="2">
    <source>
        <dbReference type="EMBL" id="KAF9886372.1"/>
    </source>
</evidence>
<gene>
    <name evidence="2" type="ORF">FE257_011517</name>
</gene>
<feature type="region of interest" description="Disordered" evidence="1">
    <location>
        <begin position="400"/>
        <end position="419"/>
    </location>
</feature>
<evidence type="ECO:0000313" key="3">
    <source>
        <dbReference type="Proteomes" id="UP001194746"/>
    </source>
</evidence>
<dbReference type="GO" id="GO:0033167">
    <property type="term" value="C:ARC complex"/>
    <property type="evidence" value="ECO:0007669"/>
    <property type="project" value="InterPro"/>
</dbReference>
<dbReference type="EMBL" id="VCAU01000078">
    <property type="protein sequence ID" value="KAF9886372.1"/>
    <property type="molecule type" value="Genomic_DNA"/>
</dbReference>
<organism evidence="2 3">
    <name type="scientific">Aspergillus nanangensis</name>
    <dbReference type="NCBI Taxonomy" id="2582783"/>
    <lineage>
        <taxon>Eukaryota</taxon>
        <taxon>Fungi</taxon>
        <taxon>Dikarya</taxon>
        <taxon>Ascomycota</taxon>
        <taxon>Pezizomycotina</taxon>
        <taxon>Eurotiomycetes</taxon>
        <taxon>Eurotiomycetidae</taxon>
        <taxon>Eurotiales</taxon>
        <taxon>Aspergillaceae</taxon>
        <taxon>Aspergillus</taxon>
        <taxon>Aspergillus subgen. Circumdati</taxon>
    </lineage>
</organism>
<dbReference type="AlphaFoldDB" id="A0AAD4CHE3"/>
<keyword evidence="3" id="KW-1185">Reference proteome</keyword>
<dbReference type="InterPro" id="IPR018606">
    <property type="entry name" value="Arb1"/>
</dbReference>
<name>A0AAD4CHE3_ASPNN</name>
<reference evidence="2" key="1">
    <citation type="journal article" date="2019" name="Beilstein J. Org. Chem.">
        <title>Nanangenines: drimane sesquiterpenoids as the dominant metabolite cohort of a novel Australian fungus, Aspergillus nanangensis.</title>
        <authorList>
            <person name="Lacey H.J."/>
            <person name="Gilchrist C.L.M."/>
            <person name="Crombie A."/>
            <person name="Kalaitzis J.A."/>
            <person name="Vuong D."/>
            <person name="Rutledge P.J."/>
            <person name="Turner P."/>
            <person name="Pitt J.I."/>
            <person name="Lacey E."/>
            <person name="Chooi Y.H."/>
            <person name="Piggott A.M."/>
        </authorList>
    </citation>
    <scope>NUCLEOTIDE SEQUENCE</scope>
    <source>
        <strain evidence="2">MST-FP2251</strain>
    </source>
</reference>
<sequence length="419" mass="46900">MDTINPPSGLPNKPTGFEEFYVDTPMTPDEHQEETTLYDVRRPITHSRVEDALLRFQKVRRFESERWDIFLKYLAYGGIDIGPHMFAGVDGHDLKNMDTEQIMMARTQTTIRPATSGLPVDFNKVVKGYLTSFFPYYFVIESEETVKLATVTIRSFLSYLLYHDVCPEYKDNVEEGRKSCDTAAEELWKNQLLTVNGPGDFNAACSTLFGGFLHDTYTQDNQWGNTLNLITRDVAHKVVKFGLAAAGSNEQVIQFHKLAGNGSCSAKRVDAIHGFEVTAVSRSGSAVSAFYQKHAPGLNPVGKLYGKAYCDPGKSAFDLPSDDHAKWEEGSVQQFEFFVEESLLQVCYPGMKVIAPVWELGCGVHFFEDVQTVYCSLYTPLPNDLLLGWQKPRGVVVKKIPDDQASTDDEGSEEKGTCE</sequence>
<dbReference type="Proteomes" id="UP001194746">
    <property type="component" value="Unassembled WGS sequence"/>
</dbReference>
<evidence type="ECO:0000256" key="1">
    <source>
        <dbReference type="SAM" id="MobiDB-lite"/>
    </source>
</evidence>
<comment type="caution">
    <text evidence="2">The sequence shown here is derived from an EMBL/GenBank/DDBJ whole genome shotgun (WGS) entry which is preliminary data.</text>
</comment>
<proteinExistence type="predicted"/>
<reference evidence="2" key="2">
    <citation type="submission" date="2020-02" db="EMBL/GenBank/DDBJ databases">
        <authorList>
            <person name="Gilchrist C.L.M."/>
            <person name="Chooi Y.-H."/>
        </authorList>
    </citation>
    <scope>NUCLEOTIDE SEQUENCE</scope>
    <source>
        <strain evidence="2">MST-FP2251</strain>
    </source>
</reference>
<dbReference type="Pfam" id="PF09692">
    <property type="entry name" value="Arb1"/>
    <property type="match status" value="1"/>
</dbReference>
<protein>
    <submittedName>
        <fullName evidence="2">Uncharacterized protein</fullName>
    </submittedName>
</protein>
<dbReference type="GO" id="GO:0031047">
    <property type="term" value="P:regulatory ncRNA-mediated gene silencing"/>
    <property type="evidence" value="ECO:0007669"/>
    <property type="project" value="InterPro"/>
</dbReference>
<accession>A0AAD4CHE3</accession>